<dbReference type="InterPro" id="IPR035996">
    <property type="entry name" value="4pyrrol_Methylase_sf"/>
</dbReference>
<dbReference type="Proteomes" id="UP000298416">
    <property type="component" value="Unassembled WGS sequence"/>
</dbReference>
<comment type="caution">
    <text evidence="1">The sequence shown here is derived from an EMBL/GenBank/DDBJ whole genome shotgun (WGS) entry which is preliminary data.</text>
</comment>
<evidence type="ECO:0000313" key="1">
    <source>
        <dbReference type="EMBL" id="KAG6406473.1"/>
    </source>
</evidence>
<dbReference type="EMBL" id="PNBA02000012">
    <property type="protein sequence ID" value="KAG6406473.1"/>
    <property type="molecule type" value="Genomic_DNA"/>
</dbReference>
<keyword evidence="2" id="KW-1185">Reference proteome</keyword>
<protein>
    <submittedName>
        <fullName evidence="1">Uncharacterized protein</fullName>
    </submittedName>
</protein>
<dbReference type="InterPro" id="IPR004551">
    <property type="entry name" value="Dphthn_synthase"/>
</dbReference>
<dbReference type="GO" id="GO:0017183">
    <property type="term" value="P:protein histidyl modification to diphthamide"/>
    <property type="evidence" value="ECO:0007669"/>
    <property type="project" value="InterPro"/>
</dbReference>
<organism evidence="1">
    <name type="scientific">Salvia splendens</name>
    <name type="common">Scarlet sage</name>
    <dbReference type="NCBI Taxonomy" id="180675"/>
    <lineage>
        <taxon>Eukaryota</taxon>
        <taxon>Viridiplantae</taxon>
        <taxon>Streptophyta</taxon>
        <taxon>Embryophyta</taxon>
        <taxon>Tracheophyta</taxon>
        <taxon>Spermatophyta</taxon>
        <taxon>Magnoliopsida</taxon>
        <taxon>eudicotyledons</taxon>
        <taxon>Gunneridae</taxon>
        <taxon>Pentapetalae</taxon>
        <taxon>asterids</taxon>
        <taxon>lamiids</taxon>
        <taxon>Lamiales</taxon>
        <taxon>Lamiaceae</taxon>
        <taxon>Nepetoideae</taxon>
        <taxon>Mentheae</taxon>
        <taxon>Salviinae</taxon>
        <taxon>Salvia</taxon>
        <taxon>Salvia subgen. Calosphace</taxon>
        <taxon>core Calosphace</taxon>
    </lineage>
</organism>
<accession>A0A8X8X699</accession>
<gene>
    <name evidence="1" type="ORF">SASPL_134075</name>
</gene>
<dbReference type="PANTHER" id="PTHR10882">
    <property type="entry name" value="DIPHTHINE SYNTHASE"/>
    <property type="match status" value="1"/>
</dbReference>
<reference evidence="1" key="1">
    <citation type="submission" date="2018-01" db="EMBL/GenBank/DDBJ databases">
        <authorList>
            <person name="Mao J.F."/>
        </authorList>
    </citation>
    <scope>NUCLEOTIDE SEQUENCE</scope>
    <source>
        <strain evidence="1">Huo1</strain>
        <tissue evidence="1">Leaf</tissue>
    </source>
</reference>
<sequence length="121" mass="13218">MLYIIGLGLGDEKDITLRGLIAYALPVSLIGMLQFADIKVKEPSLESLCRGKKVYEPPRFMTINTAIEQLLEVAQNHPDSAYNKDTTCVGLVRVGCEDQMIAAGSMEQLLTIDFGPLCTAL</sequence>
<dbReference type="InterPro" id="IPR014776">
    <property type="entry name" value="4pyrrole_Mease_sub2"/>
</dbReference>
<proteinExistence type="predicted"/>
<name>A0A8X8X699_SALSN</name>
<dbReference type="GO" id="GO:0008168">
    <property type="term" value="F:methyltransferase activity"/>
    <property type="evidence" value="ECO:0007669"/>
    <property type="project" value="InterPro"/>
</dbReference>
<reference evidence="1" key="2">
    <citation type="submission" date="2020-08" db="EMBL/GenBank/DDBJ databases">
        <title>Plant Genome Project.</title>
        <authorList>
            <person name="Zhang R.-G."/>
        </authorList>
    </citation>
    <scope>NUCLEOTIDE SEQUENCE</scope>
    <source>
        <strain evidence="1">Huo1</strain>
        <tissue evidence="1">Leaf</tissue>
    </source>
</reference>
<dbReference type="AlphaFoldDB" id="A0A8X8X699"/>
<evidence type="ECO:0000313" key="2">
    <source>
        <dbReference type="Proteomes" id="UP000298416"/>
    </source>
</evidence>
<dbReference type="Gene3D" id="3.30.950.10">
    <property type="entry name" value="Methyltransferase, Cobalt-precorrin-4 Transmethylase, Domain 2"/>
    <property type="match status" value="1"/>
</dbReference>
<dbReference type="SUPFAM" id="SSF53790">
    <property type="entry name" value="Tetrapyrrole methylase"/>
    <property type="match status" value="2"/>
</dbReference>
<dbReference type="PANTHER" id="PTHR10882:SF0">
    <property type="entry name" value="DIPHTHINE METHYL ESTER SYNTHASE"/>
    <property type="match status" value="1"/>
</dbReference>